<proteinExistence type="inferred from homology"/>
<keyword evidence="2" id="KW-0560">Oxidoreductase</keyword>
<dbReference type="Proteomes" id="UP000009080">
    <property type="component" value="Chromosome"/>
</dbReference>
<dbReference type="PANTHER" id="PTHR42901:SF1">
    <property type="entry name" value="ALCOHOL DEHYDROGENASE"/>
    <property type="match status" value="1"/>
</dbReference>
<dbReference type="eggNOG" id="COG1028">
    <property type="taxonomic scope" value="Bacteria"/>
</dbReference>
<sequence>MTESTLLQDYQPAPGLLQDKIILVTGAGDGIGKTASLTFAAHGATVILLGRTIAKLEAVYDQIEAAGGAKPAIIPMNFEGATEQDYVEIHNVLEQEFGRLDGLLHNAAELGPRTPVANYGLEAWQKVMMVNVTAPFQLTKAVLPLLKQAPSASVVFTSSGVGRKGHAYWGGYAVSKAASDNLMETLADEMDGLPGPRVNALNPGPVRTRMRATAFPAEDPATVTEAQAIMSAYLYLMGDDSIGVNGKLFDAQATR</sequence>
<dbReference type="AlphaFoldDB" id="C5BSI7"/>
<accession>C5BSI7</accession>
<dbReference type="STRING" id="377629.TERTU_1377"/>
<dbReference type="InterPro" id="IPR002347">
    <property type="entry name" value="SDR_fam"/>
</dbReference>
<evidence type="ECO:0000313" key="4">
    <source>
        <dbReference type="Proteomes" id="UP000009080"/>
    </source>
</evidence>
<dbReference type="HOGENOM" id="CLU_010194_2_10_6"/>
<comment type="similarity">
    <text evidence="1">Belongs to the short-chain dehydrogenases/reductases (SDR) family.</text>
</comment>
<protein>
    <submittedName>
        <fullName evidence="3">Oxidoreductase, short chain dehydrogenase/reductase family</fullName>
    </submittedName>
</protein>
<dbReference type="OrthoDB" id="9790785at2"/>
<dbReference type="InterPro" id="IPR036291">
    <property type="entry name" value="NAD(P)-bd_dom_sf"/>
</dbReference>
<dbReference type="GO" id="GO:0016491">
    <property type="term" value="F:oxidoreductase activity"/>
    <property type="evidence" value="ECO:0007669"/>
    <property type="project" value="UniProtKB-KW"/>
</dbReference>
<gene>
    <name evidence="3" type="ordered locus">TERTU_1377</name>
</gene>
<dbReference type="PROSITE" id="PS00061">
    <property type="entry name" value="ADH_SHORT"/>
    <property type="match status" value="1"/>
</dbReference>
<organism evidence="3 4">
    <name type="scientific">Teredinibacter turnerae (strain ATCC 39867 / T7901)</name>
    <dbReference type="NCBI Taxonomy" id="377629"/>
    <lineage>
        <taxon>Bacteria</taxon>
        <taxon>Pseudomonadati</taxon>
        <taxon>Pseudomonadota</taxon>
        <taxon>Gammaproteobacteria</taxon>
        <taxon>Cellvibrionales</taxon>
        <taxon>Cellvibrionaceae</taxon>
        <taxon>Teredinibacter</taxon>
    </lineage>
</organism>
<reference evidence="3 4" key="1">
    <citation type="journal article" date="2009" name="PLoS ONE">
        <title>The complete genome of Teredinibacter turnerae T7901: an intracellular endosymbiont of marine wood-boring bivalves (shipworms).</title>
        <authorList>
            <person name="Yang J.C."/>
            <person name="Madupu R."/>
            <person name="Durkin A.S."/>
            <person name="Ekborg N.A."/>
            <person name="Pedamallu C.S."/>
            <person name="Hostetler J.B."/>
            <person name="Radune D."/>
            <person name="Toms B.S."/>
            <person name="Henrissat B."/>
            <person name="Coutinho P.M."/>
            <person name="Schwarz S."/>
            <person name="Field L."/>
            <person name="Trindade-Silva A.E."/>
            <person name="Soares C.A.G."/>
            <person name="Elshahawi S."/>
            <person name="Hanora A."/>
            <person name="Schmidt E.W."/>
            <person name="Haygood M.G."/>
            <person name="Posfai J."/>
            <person name="Benner J."/>
            <person name="Madinger C."/>
            <person name="Nove J."/>
            <person name="Anton B."/>
            <person name="Chaudhary K."/>
            <person name="Foster J."/>
            <person name="Holman A."/>
            <person name="Kumar S."/>
            <person name="Lessard P.A."/>
            <person name="Luyten Y.A."/>
            <person name="Slatko B."/>
            <person name="Wood N."/>
            <person name="Wu B."/>
            <person name="Teplitski M."/>
            <person name="Mougous J.D."/>
            <person name="Ward N."/>
            <person name="Eisen J.A."/>
            <person name="Badger J.H."/>
            <person name="Distel D.L."/>
        </authorList>
    </citation>
    <scope>NUCLEOTIDE SEQUENCE [LARGE SCALE GENOMIC DNA]</scope>
    <source>
        <strain evidence="4">ATCC 39867 / T7901</strain>
    </source>
</reference>
<evidence type="ECO:0000313" key="3">
    <source>
        <dbReference type="EMBL" id="ACR13282.1"/>
    </source>
</evidence>
<dbReference type="NCBIfam" id="NF006509">
    <property type="entry name" value="PRK08945.1"/>
    <property type="match status" value="1"/>
</dbReference>
<dbReference type="InterPro" id="IPR020904">
    <property type="entry name" value="Sc_DH/Rdtase_CS"/>
</dbReference>
<keyword evidence="4" id="KW-1185">Reference proteome</keyword>
<dbReference type="Gene3D" id="3.40.50.720">
    <property type="entry name" value="NAD(P)-binding Rossmann-like Domain"/>
    <property type="match status" value="1"/>
</dbReference>
<dbReference type="RefSeq" id="WP_015819395.1">
    <property type="nucleotide sequence ID" value="NC_012997.1"/>
</dbReference>
<dbReference type="PRINTS" id="PR00081">
    <property type="entry name" value="GDHRDH"/>
</dbReference>
<dbReference type="Pfam" id="PF00106">
    <property type="entry name" value="adh_short"/>
    <property type="match status" value="1"/>
</dbReference>
<dbReference type="SUPFAM" id="SSF51735">
    <property type="entry name" value="NAD(P)-binding Rossmann-fold domains"/>
    <property type="match status" value="1"/>
</dbReference>
<name>C5BSI7_TERTT</name>
<evidence type="ECO:0000256" key="1">
    <source>
        <dbReference type="ARBA" id="ARBA00006484"/>
    </source>
</evidence>
<dbReference type="EMBL" id="CP001614">
    <property type="protein sequence ID" value="ACR13282.1"/>
    <property type="molecule type" value="Genomic_DNA"/>
</dbReference>
<dbReference type="KEGG" id="ttu:TERTU_1377"/>
<dbReference type="PANTHER" id="PTHR42901">
    <property type="entry name" value="ALCOHOL DEHYDROGENASE"/>
    <property type="match status" value="1"/>
</dbReference>
<evidence type="ECO:0000256" key="2">
    <source>
        <dbReference type="ARBA" id="ARBA00023002"/>
    </source>
</evidence>